<dbReference type="OrthoDB" id="4062651at2759"/>
<dbReference type="InterPro" id="IPR017441">
    <property type="entry name" value="Protein_kinase_ATP_BS"/>
</dbReference>
<dbReference type="PROSITE" id="PS00107">
    <property type="entry name" value="PROTEIN_KINASE_ATP"/>
    <property type="match status" value="1"/>
</dbReference>
<dbReference type="Pfam" id="PF07714">
    <property type="entry name" value="PK_Tyr_Ser-Thr"/>
    <property type="match status" value="1"/>
</dbReference>
<keyword evidence="2 4" id="KW-0547">Nucleotide-binding</keyword>
<dbReference type="PRINTS" id="PR00109">
    <property type="entry name" value="TYRKINASE"/>
</dbReference>
<evidence type="ECO:0000256" key="2">
    <source>
        <dbReference type="ARBA" id="ARBA00022741"/>
    </source>
</evidence>
<dbReference type="AlphaFoldDB" id="A0A8J9ZAS5"/>
<keyword evidence="3 4" id="KW-0067">ATP-binding</keyword>
<name>A0A8J9ZAS5_BRALA</name>
<dbReference type="SUPFAM" id="SSF56112">
    <property type="entry name" value="Protein kinase-like (PK-like)"/>
    <property type="match status" value="1"/>
</dbReference>
<proteinExistence type="inferred from homology"/>
<dbReference type="EMBL" id="OV696703">
    <property type="protein sequence ID" value="CAH1251061.1"/>
    <property type="molecule type" value="Genomic_DNA"/>
</dbReference>
<evidence type="ECO:0000259" key="7">
    <source>
        <dbReference type="PROSITE" id="PS50011"/>
    </source>
</evidence>
<evidence type="ECO:0000313" key="8">
    <source>
        <dbReference type="EMBL" id="CAH1251061.1"/>
    </source>
</evidence>
<evidence type="ECO:0000256" key="4">
    <source>
        <dbReference type="PROSITE-ProRule" id="PRU10141"/>
    </source>
</evidence>
<dbReference type="GO" id="GO:0005524">
    <property type="term" value="F:ATP binding"/>
    <property type="evidence" value="ECO:0007669"/>
    <property type="project" value="UniProtKB-UniRule"/>
</dbReference>
<feature type="coiled-coil region" evidence="6">
    <location>
        <begin position="312"/>
        <end position="391"/>
    </location>
</feature>
<feature type="binding site" evidence="4">
    <location>
        <position position="54"/>
    </location>
    <ligand>
        <name>ATP</name>
        <dbReference type="ChEBI" id="CHEBI:30616"/>
    </ligand>
</feature>
<accession>A0A8J9ZAS5</accession>
<evidence type="ECO:0000256" key="3">
    <source>
        <dbReference type="ARBA" id="ARBA00022840"/>
    </source>
</evidence>
<dbReference type="SMART" id="SM00220">
    <property type="entry name" value="S_TKc"/>
    <property type="match status" value="1"/>
</dbReference>
<keyword evidence="1 5" id="KW-0808">Transferase</keyword>
<evidence type="ECO:0000256" key="5">
    <source>
        <dbReference type="RuleBase" id="RU000304"/>
    </source>
</evidence>
<protein>
    <submittedName>
        <fullName evidence="8">RIPK2 protein</fullName>
    </submittedName>
</protein>
<reference evidence="8" key="1">
    <citation type="submission" date="2022-01" db="EMBL/GenBank/DDBJ databases">
        <authorList>
            <person name="Braso-Vives M."/>
        </authorList>
    </citation>
    <scope>NUCLEOTIDE SEQUENCE</scope>
</reference>
<comment type="similarity">
    <text evidence="5">Belongs to the protein kinase superfamily.</text>
</comment>
<dbReference type="GO" id="GO:0004706">
    <property type="term" value="F:JUN kinase kinase kinase activity"/>
    <property type="evidence" value="ECO:0007669"/>
    <property type="project" value="TreeGrafter"/>
</dbReference>
<dbReference type="PANTHER" id="PTHR44329">
    <property type="entry name" value="SERINE/THREONINE-PROTEIN KINASE TNNI3K-RELATED"/>
    <property type="match status" value="1"/>
</dbReference>
<organism evidence="8 9">
    <name type="scientific">Branchiostoma lanceolatum</name>
    <name type="common">Common lancelet</name>
    <name type="synonym">Amphioxus lanceolatum</name>
    <dbReference type="NCBI Taxonomy" id="7740"/>
    <lineage>
        <taxon>Eukaryota</taxon>
        <taxon>Metazoa</taxon>
        <taxon>Chordata</taxon>
        <taxon>Cephalochordata</taxon>
        <taxon>Leptocardii</taxon>
        <taxon>Amphioxiformes</taxon>
        <taxon>Branchiostomatidae</taxon>
        <taxon>Branchiostoma</taxon>
    </lineage>
</organism>
<dbReference type="Gene3D" id="1.10.510.10">
    <property type="entry name" value="Transferase(Phosphotransferase) domain 1"/>
    <property type="match status" value="1"/>
</dbReference>
<gene>
    <name evidence="8" type="primary">RIPK2</name>
    <name evidence="8" type="ORF">BLAG_LOCUS11563</name>
</gene>
<dbReference type="InterPro" id="IPR000719">
    <property type="entry name" value="Prot_kinase_dom"/>
</dbReference>
<dbReference type="InterPro" id="IPR011009">
    <property type="entry name" value="Kinase-like_dom_sf"/>
</dbReference>
<evidence type="ECO:0000313" key="9">
    <source>
        <dbReference type="Proteomes" id="UP000838412"/>
    </source>
</evidence>
<keyword evidence="6" id="KW-0175">Coiled coil</keyword>
<dbReference type="FunFam" id="1.10.510.10:FF:002756">
    <property type="match status" value="1"/>
</dbReference>
<dbReference type="InterPro" id="IPR008271">
    <property type="entry name" value="Ser/Thr_kinase_AS"/>
</dbReference>
<sequence>MSRRENPRVTVDDNFPVIEFDRLDFPAESYLGHGGFAAVARARHRDWKQEVAVKRLLSQPTEGSERPLLYSEARKLNLGGRSTCIISLLGVCLEPHFAIVMPYMENGSLARLLRDVDVPWALRWRMTHEISLGMTFLHCQNPQILHCDLKAENVLLDDDFHAKISDFGLSKWRTESRVVTSTSPTGATITHAPPEYITDINLVPTTKFDLYSFGVLLWEIITRRKPYENAMNSALIELAVRRGQRPDMGLVPTNVPDVDTVSQLMQTCWSQNPDDRPSFMECEDQLRAVKNNFRKEAFHEAIIYIMEGTEQRNAREAELKAKEKLRDQVKKQARDLRMQRETIQKMEQQHHEQVRKLKQEEGKRHALEKQTNDLKRALVEERAQLQRHQRVRKSIVKF</sequence>
<evidence type="ECO:0000256" key="1">
    <source>
        <dbReference type="ARBA" id="ARBA00022527"/>
    </source>
</evidence>
<evidence type="ECO:0000256" key="6">
    <source>
        <dbReference type="SAM" id="Coils"/>
    </source>
</evidence>
<dbReference type="InterPro" id="IPR001245">
    <property type="entry name" value="Ser-Thr/Tyr_kinase_cat_dom"/>
</dbReference>
<dbReference type="Proteomes" id="UP000838412">
    <property type="component" value="Chromosome 18"/>
</dbReference>
<dbReference type="InterPro" id="IPR051681">
    <property type="entry name" value="Ser/Thr_Kinases-Pseudokinases"/>
</dbReference>
<dbReference type="PANTHER" id="PTHR44329:SF291">
    <property type="entry name" value="PROTEIN KINASE DOMAIN-CONTAINING PROTEIN"/>
    <property type="match status" value="1"/>
</dbReference>
<keyword evidence="1 5" id="KW-0723">Serine/threonine-protein kinase</keyword>
<keyword evidence="9" id="KW-1185">Reference proteome</keyword>
<keyword evidence="1 5" id="KW-0418">Kinase</keyword>
<dbReference type="PROSITE" id="PS00108">
    <property type="entry name" value="PROTEIN_KINASE_ST"/>
    <property type="match status" value="1"/>
</dbReference>
<dbReference type="PROSITE" id="PS50011">
    <property type="entry name" value="PROTEIN_KINASE_DOM"/>
    <property type="match status" value="1"/>
</dbReference>
<feature type="domain" description="Protein kinase" evidence="7">
    <location>
        <begin position="25"/>
        <end position="302"/>
    </location>
</feature>